<reference evidence="2" key="1">
    <citation type="submission" date="2019-08" db="EMBL/GenBank/DDBJ databases">
        <authorList>
            <person name="Kucharzyk K."/>
            <person name="Murdoch R.W."/>
            <person name="Higgins S."/>
            <person name="Loffler F."/>
        </authorList>
    </citation>
    <scope>NUCLEOTIDE SEQUENCE</scope>
</reference>
<evidence type="ECO:0000256" key="1">
    <source>
        <dbReference type="SAM" id="MobiDB-lite"/>
    </source>
</evidence>
<dbReference type="AlphaFoldDB" id="A0A645ENH4"/>
<evidence type="ECO:0000313" key="2">
    <source>
        <dbReference type="EMBL" id="MPN03568.1"/>
    </source>
</evidence>
<name>A0A645ENH4_9ZZZZ</name>
<proteinExistence type="predicted"/>
<accession>A0A645ENH4</accession>
<gene>
    <name evidence="2" type="ORF">SDC9_150799</name>
</gene>
<feature type="region of interest" description="Disordered" evidence="1">
    <location>
        <begin position="1"/>
        <end position="23"/>
    </location>
</feature>
<protein>
    <submittedName>
        <fullName evidence="2">Uncharacterized protein</fullName>
    </submittedName>
</protein>
<dbReference type="EMBL" id="VSSQ01049493">
    <property type="protein sequence ID" value="MPN03568.1"/>
    <property type="molecule type" value="Genomic_DNA"/>
</dbReference>
<organism evidence="2">
    <name type="scientific">bioreactor metagenome</name>
    <dbReference type="NCBI Taxonomy" id="1076179"/>
    <lineage>
        <taxon>unclassified sequences</taxon>
        <taxon>metagenomes</taxon>
        <taxon>ecological metagenomes</taxon>
    </lineage>
</organism>
<sequence>MSVAMGSRQTEMQSGGRVRAQDNKTDFIRSVPLRERFSFFVACGSCAARAGTGECTGIRGADCAEVRVERGLSGDKVESSGLCDGLLYAQSQP</sequence>
<comment type="caution">
    <text evidence="2">The sequence shown here is derived from an EMBL/GenBank/DDBJ whole genome shotgun (WGS) entry which is preliminary data.</text>
</comment>